<reference evidence="2 3" key="1">
    <citation type="submission" date="2024-03" db="EMBL/GenBank/DDBJ databases">
        <title>The Acrasis kona genome and developmental transcriptomes reveal deep origins of eukaryotic multicellular pathways.</title>
        <authorList>
            <person name="Sheikh S."/>
            <person name="Fu C.-J."/>
            <person name="Brown M.W."/>
            <person name="Baldauf S.L."/>
        </authorList>
    </citation>
    <scope>NUCLEOTIDE SEQUENCE [LARGE SCALE GENOMIC DNA]</scope>
    <source>
        <strain evidence="2 3">ATCC MYA-3509</strain>
    </source>
</reference>
<comment type="caution">
    <text evidence="2">The sequence shown here is derived from an EMBL/GenBank/DDBJ whole genome shotgun (WGS) entry which is preliminary data.</text>
</comment>
<evidence type="ECO:0000313" key="2">
    <source>
        <dbReference type="EMBL" id="KAL0479269.1"/>
    </source>
</evidence>
<feature type="non-terminal residue" evidence="2">
    <location>
        <position position="238"/>
    </location>
</feature>
<evidence type="ECO:0000256" key="1">
    <source>
        <dbReference type="SAM" id="MobiDB-lite"/>
    </source>
</evidence>
<protein>
    <submittedName>
        <fullName evidence="2">Uncharacterized protein</fullName>
    </submittedName>
</protein>
<keyword evidence="3" id="KW-1185">Reference proteome</keyword>
<gene>
    <name evidence="2" type="ORF">AKO1_006975</name>
</gene>
<dbReference type="AlphaFoldDB" id="A0AAW2YQ91"/>
<name>A0AAW2YQ91_9EUKA</name>
<evidence type="ECO:0000313" key="3">
    <source>
        <dbReference type="Proteomes" id="UP001431209"/>
    </source>
</evidence>
<sequence length="238" mass="27076">MKVAQDIVHCVFTNLHPENGENNQPLNRSIGWSTTNFLFENKPGRPKAKRTITTKRKANVRGIVPVFQHDSSLQDVSPPVNSNALNEDDMEFGGSELFLEDDVTEDQYYSDNNNTASPDDILPEDVEEKCDLLHYPIQRLKQTASLYGITGLIKKAHIAKALFDCWTENNLTRLVEEMTPTITRVRRQPPSPASDKERSPPLKMSLHRQMKQIEAQAAEDTVSNKSTTQVRQRRKQFS</sequence>
<dbReference type="EMBL" id="JAOPGA020000523">
    <property type="protein sequence ID" value="KAL0479269.1"/>
    <property type="molecule type" value="Genomic_DNA"/>
</dbReference>
<dbReference type="Proteomes" id="UP001431209">
    <property type="component" value="Unassembled WGS sequence"/>
</dbReference>
<feature type="compositionally biased region" description="Polar residues" evidence="1">
    <location>
        <begin position="221"/>
        <end position="230"/>
    </location>
</feature>
<proteinExistence type="predicted"/>
<feature type="region of interest" description="Disordered" evidence="1">
    <location>
        <begin position="182"/>
        <end position="238"/>
    </location>
</feature>
<organism evidence="2 3">
    <name type="scientific">Acrasis kona</name>
    <dbReference type="NCBI Taxonomy" id="1008807"/>
    <lineage>
        <taxon>Eukaryota</taxon>
        <taxon>Discoba</taxon>
        <taxon>Heterolobosea</taxon>
        <taxon>Tetramitia</taxon>
        <taxon>Eutetramitia</taxon>
        <taxon>Acrasidae</taxon>
        <taxon>Acrasis</taxon>
    </lineage>
</organism>
<accession>A0AAW2YQ91</accession>